<dbReference type="InterPro" id="IPR036465">
    <property type="entry name" value="vWFA_dom_sf"/>
</dbReference>
<organism evidence="3 4">
    <name type="scientific">Sphingomonas floccifaciens</name>
    <dbReference type="NCBI Taxonomy" id="1844115"/>
    <lineage>
        <taxon>Bacteria</taxon>
        <taxon>Pseudomonadati</taxon>
        <taxon>Pseudomonadota</taxon>
        <taxon>Alphaproteobacteria</taxon>
        <taxon>Sphingomonadales</taxon>
        <taxon>Sphingomonadaceae</taxon>
        <taxon>Sphingomonas</taxon>
    </lineage>
</organism>
<dbReference type="EMBL" id="JBHUFC010000002">
    <property type="protein sequence ID" value="MFD1787208.1"/>
    <property type="molecule type" value="Genomic_DNA"/>
</dbReference>
<dbReference type="Proteomes" id="UP001597283">
    <property type="component" value="Unassembled WGS sequence"/>
</dbReference>
<gene>
    <name evidence="3" type="ORF">ACFSC3_06465</name>
</gene>
<accession>A0ABW4NBU3</accession>
<dbReference type="Gene3D" id="3.40.50.410">
    <property type="entry name" value="von Willebrand factor, type A domain"/>
    <property type="match status" value="1"/>
</dbReference>
<dbReference type="RefSeq" id="WP_380939569.1">
    <property type="nucleotide sequence ID" value="NZ_JBHUFC010000002.1"/>
</dbReference>
<keyword evidence="1" id="KW-0812">Transmembrane</keyword>
<proteinExistence type="predicted"/>
<feature type="domain" description="Putative Flp pilus-assembly TadG-like N-terminal" evidence="2">
    <location>
        <begin position="19"/>
        <end position="64"/>
    </location>
</feature>
<evidence type="ECO:0000256" key="1">
    <source>
        <dbReference type="SAM" id="Phobius"/>
    </source>
</evidence>
<comment type="caution">
    <text evidence="3">The sequence shown here is derived from an EMBL/GenBank/DDBJ whole genome shotgun (WGS) entry which is preliminary data.</text>
</comment>
<sequence>MKLSTLPATLRRFVGDRRGNVLMIMGFATIPLTFSTGMAVDYVRAARLQTKMNAIADAAALAAVTTPMMSKTSSEGCAAARRMFENQTADLDGLVIDTTKTAQLSIVVTDNASSTSCSTTKASSSVSYNRTANITWNAQSTNAFGGILGMTSIPIGGTTETKAAVAPNIDFYIMLDTSGSMAFPSTSAGITLLRSKTNGCAFACHSTADATARDKSGKVTDYYGVATSYDIPLRVDEARKAVQSMMTQATSLAANNKAKYRAALYSFAAADTRANNSFKSLAAMTATLSTVSTAANNAQTSLYYSNGCPTSSFCNNDTDTATSDAFTKLNSQIQTPGNGTNAAKDKPQGIVFIVTDGMRDEYRPNGRPEVAIDTSLCDTIKNRGLRIAILYTEFLQSSMDGDNWSQSNVVPYLPQIEPALQTCASPGLYYKVTTDDDISAALNRLFQQAVATAHITQ</sequence>
<protein>
    <submittedName>
        <fullName evidence="3">TadE/TadG family type IV pilus assembly protein</fullName>
    </submittedName>
</protein>
<reference evidence="4" key="1">
    <citation type="journal article" date="2019" name="Int. J. Syst. Evol. Microbiol.">
        <title>The Global Catalogue of Microorganisms (GCM) 10K type strain sequencing project: providing services to taxonomists for standard genome sequencing and annotation.</title>
        <authorList>
            <consortium name="The Broad Institute Genomics Platform"/>
            <consortium name="The Broad Institute Genome Sequencing Center for Infectious Disease"/>
            <person name="Wu L."/>
            <person name="Ma J."/>
        </authorList>
    </citation>
    <scope>NUCLEOTIDE SEQUENCE [LARGE SCALE GENOMIC DNA]</scope>
    <source>
        <strain evidence="4">Q85</strain>
    </source>
</reference>
<feature type="transmembrane region" description="Helical" evidence="1">
    <location>
        <begin position="21"/>
        <end position="43"/>
    </location>
</feature>
<keyword evidence="1" id="KW-0472">Membrane</keyword>
<name>A0ABW4NBU3_9SPHN</name>
<evidence type="ECO:0000259" key="2">
    <source>
        <dbReference type="Pfam" id="PF13400"/>
    </source>
</evidence>
<keyword evidence="4" id="KW-1185">Reference proteome</keyword>
<evidence type="ECO:0000313" key="4">
    <source>
        <dbReference type="Proteomes" id="UP001597283"/>
    </source>
</evidence>
<keyword evidence="1" id="KW-1133">Transmembrane helix</keyword>
<dbReference type="Pfam" id="PF13400">
    <property type="entry name" value="Tad"/>
    <property type="match status" value="1"/>
</dbReference>
<dbReference type="InterPro" id="IPR028087">
    <property type="entry name" value="Tad_N"/>
</dbReference>
<evidence type="ECO:0000313" key="3">
    <source>
        <dbReference type="EMBL" id="MFD1787208.1"/>
    </source>
</evidence>